<evidence type="ECO:0000313" key="7">
    <source>
        <dbReference type="RefSeq" id="XP_007535155.2"/>
    </source>
</evidence>
<dbReference type="GO" id="GO:0001817">
    <property type="term" value="P:regulation of cytokine production"/>
    <property type="evidence" value="ECO:0007669"/>
    <property type="project" value="TreeGrafter"/>
</dbReference>
<dbReference type="InterPro" id="IPR003599">
    <property type="entry name" value="Ig_sub"/>
</dbReference>
<name>A0A1S3AHH6_ERIEU</name>
<dbReference type="GeneID" id="103124372"/>
<accession>A0A1S3AHH6</accession>
<feature type="chain" id="PRO_5047078990" evidence="4">
    <location>
        <begin position="33"/>
        <end position="169"/>
    </location>
</feature>
<dbReference type="InParanoid" id="A0A1S3AHH6"/>
<dbReference type="GO" id="GO:0009897">
    <property type="term" value="C:external side of plasma membrane"/>
    <property type="evidence" value="ECO:0007669"/>
    <property type="project" value="TreeGrafter"/>
</dbReference>
<evidence type="ECO:0000256" key="3">
    <source>
        <dbReference type="ARBA" id="ARBA00023319"/>
    </source>
</evidence>
<dbReference type="AlphaFoldDB" id="A0A1S3AHH6"/>
<dbReference type="OrthoDB" id="6105938at2759"/>
<reference evidence="7" key="1">
    <citation type="submission" date="2025-08" db="UniProtKB">
        <authorList>
            <consortium name="RefSeq"/>
        </authorList>
    </citation>
    <scope>IDENTIFICATION</scope>
</reference>
<dbReference type="GO" id="GO:0050852">
    <property type="term" value="P:T cell receptor signaling pathway"/>
    <property type="evidence" value="ECO:0007669"/>
    <property type="project" value="TreeGrafter"/>
</dbReference>
<dbReference type="SMART" id="SM00406">
    <property type="entry name" value="IGv"/>
    <property type="match status" value="1"/>
</dbReference>
<dbReference type="PANTHER" id="PTHR24100">
    <property type="entry name" value="BUTYROPHILIN"/>
    <property type="match status" value="1"/>
</dbReference>
<dbReference type="GO" id="GO:0005102">
    <property type="term" value="F:signaling receptor binding"/>
    <property type="evidence" value="ECO:0007669"/>
    <property type="project" value="TreeGrafter"/>
</dbReference>
<keyword evidence="3" id="KW-0393">Immunoglobulin domain</keyword>
<dbReference type="Proteomes" id="UP001652624">
    <property type="component" value="Chromosome 9"/>
</dbReference>
<organism evidence="6 7">
    <name type="scientific">Erinaceus europaeus</name>
    <name type="common">Western European hedgehog</name>
    <dbReference type="NCBI Taxonomy" id="9365"/>
    <lineage>
        <taxon>Eukaryota</taxon>
        <taxon>Metazoa</taxon>
        <taxon>Chordata</taxon>
        <taxon>Craniata</taxon>
        <taxon>Vertebrata</taxon>
        <taxon>Euteleostomi</taxon>
        <taxon>Mammalia</taxon>
        <taxon>Eutheria</taxon>
        <taxon>Laurasiatheria</taxon>
        <taxon>Eulipotyphla</taxon>
        <taxon>Erinaceidae</taxon>
        <taxon>Erinaceinae</taxon>
        <taxon>Erinaceus</taxon>
    </lineage>
</organism>
<keyword evidence="2" id="KW-0472">Membrane</keyword>
<evidence type="ECO:0000256" key="4">
    <source>
        <dbReference type="SAM" id="SignalP"/>
    </source>
</evidence>
<dbReference type="SUPFAM" id="SSF48726">
    <property type="entry name" value="Immunoglobulin"/>
    <property type="match status" value="1"/>
</dbReference>
<dbReference type="PANTHER" id="PTHR24100:SF133">
    <property type="entry name" value="BUTYROPHILIN-LIKE PROTEIN 10 PSEUDOGENE-RELATED"/>
    <property type="match status" value="1"/>
</dbReference>
<sequence length="169" mass="18249">MAQTQGQGTFLLSYFTTLTLLQLLSSPSPGSGKSDFKVSGHVEPIVALVGKDAELTCCLSPNISAKDMELRWYRDQPSQAVHVHVNGSDLPEEQMPLYQGRTTFLGVHLAQGKATVKIHNISPSDNGTFHCLFKDDTQINEATLWLQVAGGGSCGTSGPPHPKSFFFSV</sequence>
<proteinExistence type="predicted"/>
<evidence type="ECO:0000256" key="1">
    <source>
        <dbReference type="ARBA" id="ARBA00004370"/>
    </source>
</evidence>
<dbReference type="InterPro" id="IPR013106">
    <property type="entry name" value="Ig_V-set"/>
</dbReference>
<feature type="domain" description="Ig-like" evidence="5">
    <location>
        <begin position="29"/>
        <end position="131"/>
    </location>
</feature>
<evidence type="ECO:0000259" key="5">
    <source>
        <dbReference type="PROSITE" id="PS50835"/>
    </source>
</evidence>
<dbReference type="InterPro" id="IPR050504">
    <property type="entry name" value="IgSF_BTN/MOG"/>
</dbReference>
<keyword evidence="4" id="KW-0732">Signal</keyword>
<dbReference type="InterPro" id="IPR036179">
    <property type="entry name" value="Ig-like_dom_sf"/>
</dbReference>
<dbReference type="SMART" id="SM00409">
    <property type="entry name" value="IG"/>
    <property type="match status" value="1"/>
</dbReference>
<dbReference type="CTD" id="192194"/>
<gene>
    <name evidence="7" type="primary">BTNL10</name>
</gene>
<dbReference type="eggNOG" id="KOG2177">
    <property type="taxonomic scope" value="Eukaryota"/>
</dbReference>
<keyword evidence="6" id="KW-1185">Reference proteome</keyword>
<dbReference type="InterPro" id="IPR013783">
    <property type="entry name" value="Ig-like_fold"/>
</dbReference>
<dbReference type="RefSeq" id="XP_007535155.2">
    <property type="nucleotide sequence ID" value="XM_007535093.2"/>
</dbReference>
<dbReference type="PROSITE" id="PS50835">
    <property type="entry name" value="IG_LIKE"/>
    <property type="match status" value="1"/>
</dbReference>
<dbReference type="CDD" id="cd05713">
    <property type="entry name" value="IgV_MOG_like"/>
    <property type="match status" value="1"/>
</dbReference>
<dbReference type="Pfam" id="PF07686">
    <property type="entry name" value="V-set"/>
    <property type="match status" value="1"/>
</dbReference>
<evidence type="ECO:0000256" key="2">
    <source>
        <dbReference type="ARBA" id="ARBA00023136"/>
    </source>
</evidence>
<dbReference type="InterPro" id="IPR007110">
    <property type="entry name" value="Ig-like_dom"/>
</dbReference>
<comment type="subcellular location">
    <subcellularLocation>
        <location evidence="1">Membrane</location>
    </subcellularLocation>
</comment>
<dbReference type="Gene3D" id="2.60.40.10">
    <property type="entry name" value="Immunoglobulins"/>
    <property type="match status" value="1"/>
</dbReference>
<evidence type="ECO:0000313" key="6">
    <source>
        <dbReference type="Proteomes" id="UP001652624"/>
    </source>
</evidence>
<feature type="signal peptide" evidence="4">
    <location>
        <begin position="1"/>
        <end position="32"/>
    </location>
</feature>
<protein>
    <submittedName>
        <fullName evidence="7">Butyrophilin-like protein 10</fullName>
    </submittedName>
</protein>